<dbReference type="STRING" id="587909.SAMN05421810_107175"/>
<dbReference type="AlphaFoldDB" id="A0A1I5YI09"/>
<dbReference type="PANTHER" id="PTHR47691">
    <property type="entry name" value="REGULATOR-RELATED"/>
    <property type="match status" value="1"/>
</dbReference>
<dbReference type="Gene3D" id="1.25.40.10">
    <property type="entry name" value="Tetratricopeptide repeat domain"/>
    <property type="match status" value="1"/>
</dbReference>
<dbReference type="SMART" id="SM00028">
    <property type="entry name" value="TPR"/>
    <property type="match status" value="5"/>
</dbReference>
<dbReference type="GO" id="GO:0043531">
    <property type="term" value="F:ADP binding"/>
    <property type="evidence" value="ECO:0007669"/>
    <property type="project" value="InterPro"/>
</dbReference>
<dbReference type="Gene3D" id="1.10.10.10">
    <property type="entry name" value="Winged helix-like DNA-binding domain superfamily/Winged helix DNA-binding domain"/>
    <property type="match status" value="1"/>
</dbReference>
<evidence type="ECO:0000313" key="3">
    <source>
        <dbReference type="EMBL" id="SFQ43829.1"/>
    </source>
</evidence>
<dbReference type="SUPFAM" id="SSF48452">
    <property type="entry name" value="TPR-like"/>
    <property type="match status" value="1"/>
</dbReference>
<dbReference type="Proteomes" id="UP000198727">
    <property type="component" value="Unassembled WGS sequence"/>
</dbReference>
<dbReference type="PROSITE" id="PS50005">
    <property type="entry name" value="TPR"/>
    <property type="match status" value="1"/>
</dbReference>
<dbReference type="Pfam" id="PF13424">
    <property type="entry name" value="TPR_12"/>
    <property type="match status" value="2"/>
</dbReference>
<keyword evidence="1" id="KW-0802">TPR repeat</keyword>
<feature type="repeat" description="TPR" evidence="1">
    <location>
        <begin position="536"/>
        <end position="569"/>
    </location>
</feature>
<sequence>MEAGRRTGGPNAVRNTLPGSVTGPVVQAGAVHELHLNTRWKPVVPAQLPPPPSALPGRDRELAELDRCRATPGRLPLAVLSGPGGIGKTALALRWLHRIRTDCSDGQLYVDLAASDPAGPVPPDKVLQWFLHALGVPPEDIPDEQPEREAIFRSLTADRALALLLDNAASAAQVRPLLPATVTGVVVVTSRWRLNGLAMHGARFVEVGPLGPAESTAVLAEVIGPERVAAEPNAAERLVSVCGGVPLALTLVAARLRTRPRRPLTREATALAERADLLRLSTEDDPALRAAFDSSYESLPPAAARLYRLCGLYPGGRVRADVLAAVTGEALGDVEEGLDELVDANLLAEGPDDHLRCHDLLRAHAREVARRDCPEPERAAAARALVEWHLDMLVRADIVLHPHRWRVGPRYARLAAEAPAFPDARAALRWLEHEQQAMWAALREAAAWGWSDLVWQFCEALWGFFTHHQHYTEWIQVHEEFGVPAAQRRGHRLAEVRLRGQLAFALAKVHRYPDAARENEKALRLAKAEGHEPSIASALSQLGRVARGLGDLTTAIEHYRAAARLQDRLGIPRGVALCRRRIGEVLVELGRVDEAVVELEAAARIMVEVGDPVQHARALVRLGTLHGRQGRAEEARRLLHTALATVRDLGSPHHTAEVLAALGELAADGGDPVTARDALTEAVALYAAAENPRAGALAARLRELP</sequence>
<dbReference type="SUPFAM" id="SSF52540">
    <property type="entry name" value="P-loop containing nucleoside triphosphate hydrolases"/>
    <property type="match status" value="1"/>
</dbReference>
<dbReference type="OrthoDB" id="3311584at2"/>
<organism evidence="3 4">
    <name type="scientific">Amycolatopsis arida</name>
    <dbReference type="NCBI Taxonomy" id="587909"/>
    <lineage>
        <taxon>Bacteria</taxon>
        <taxon>Bacillati</taxon>
        <taxon>Actinomycetota</taxon>
        <taxon>Actinomycetes</taxon>
        <taxon>Pseudonocardiales</taxon>
        <taxon>Pseudonocardiaceae</taxon>
        <taxon>Amycolatopsis</taxon>
    </lineage>
</organism>
<reference evidence="4" key="1">
    <citation type="submission" date="2016-10" db="EMBL/GenBank/DDBJ databases">
        <authorList>
            <person name="Varghese N."/>
            <person name="Submissions S."/>
        </authorList>
    </citation>
    <scope>NUCLEOTIDE SEQUENCE [LARGE SCALE GENOMIC DNA]</scope>
    <source>
        <strain evidence="4">CGMCC 4.5579</strain>
    </source>
</reference>
<evidence type="ECO:0000313" key="4">
    <source>
        <dbReference type="Proteomes" id="UP000198727"/>
    </source>
</evidence>
<dbReference type="InterPro" id="IPR019734">
    <property type="entry name" value="TPR_rpt"/>
</dbReference>
<dbReference type="InterPro" id="IPR036388">
    <property type="entry name" value="WH-like_DNA-bd_sf"/>
</dbReference>
<dbReference type="EMBL" id="FOWW01000007">
    <property type="protein sequence ID" value="SFQ43829.1"/>
    <property type="molecule type" value="Genomic_DNA"/>
</dbReference>
<dbReference type="PRINTS" id="PR00364">
    <property type="entry name" value="DISEASERSIST"/>
</dbReference>
<feature type="region of interest" description="Disordered" evidence="2">
    <location>
        <begin position="1"/>
        <end position="21"/>
    </location>
</feature>
<evidence type="ECO:0000256" key="1">
    <source>
        <dbReference type="PROSITE-ProRule" id="PRU00339"/>
    </source>
</evidence>
<dbReference type="InterPro" id="IPR027417">
    <property type="entry name" value="P-loop_NTPase"/>
</dbReference>
<dbReference type="PANTHER" id="PTHR47691:SF3">
    <property type="entry name" value="HTH-TYPE TRANSCRIPTIONAL REGULATOR RV0890C-RELATED"/>
    <property type="match status" value="1"/>
</dbReference>
<gene>
    <name evidence="3" type="ORF">SAMN05421810_107175</name>
</gene>
<dbReference type="Gene3D" id="3.40.50.300">
    <property type="entry name" value="P-loop containing nucleotide triphosphate hydrolases"/>
    <property type="match status" value="1"/>
</dbReference>
<dbReference type="InterPro" id="IPR011990">
    <property type="entry name" value="TPR-like_helical_dom_sf"/>
</dbReference>
<dbReference type="RefSeq" id="WP_092532644.1">
    <property type="nucleotide sequence ID" value="NZ_FOWW01000007.1"/>
</dbReference>
<keyword evidence="4" id="KW-1185">Reference proteome</keyword>
<accession>A0A1I5YI09</accession>
<proteinExistence type="predicted"/>
<evidence type="ECO:0000256" key="2">
    <source>
        <dbReference type="SAM" id="MobiDB-lite"/>
    </source>
</evidence>
<name>A0A1I5YI09_9PSEU</name>
<protein>
    <submittedName>
        <fullName evidence="3">Tetratricopeptide repeat-containing protein</fullName>
    </submittedName>
</protein>